<protein>
    <submittedName>
        <fullName evidence="2">Large ribosomal subunit protein bL35m</fullName>
    </submittedName>
</protein>
<proteinExistence type="predicted"/>
<dbReference type="AlphaFoldDB" id="A0A915DQM8"/>
<reference evidence="2" key="1">
    <citation type="submission" date="2022-11" db="UniProtKB">
        <authorList>
            <consortium name="WormBaseParasite"/>
        </authorList>
    </citation>
    <scope>IDENTIFICATION</scope>
</reference>
<accession>A0A915DQM8</accession>
<sequence length="134" mass="16137">MPVVIQIWRITFDLIQGLQERGPLTMCSIGSRVNSGLWIRTVPARNKKRYMKNEMFNQTCDDYLICSQEQCNMLDRMMTPFWLRKKYYVDDPYEPFNVRHGMDSPRVNDKKELVRERRKVLMDDTTADKFFNDR</sequence>
<dbReference type="PANTHER" id="PTHR15909">
    <property type="entry name" value="39S RIBOSOMAL PROTEIN L35, MITOCHONDRIAL"/>
    <property type="match status" value="1"/>
</dbReference>
<dbReference type="GO" id="GO:1990904">
    <property type="term" value="C:ribonucleoprotein complex"/>
    <property type="evidence" value="ECO:0007669"/>
    <property type="project" value="UniProtKB-KW"/>
</dbReference>
<dbReference type="GO" id="GO:0005840">
    <property type="term" value="C:ribosome"/>
    <property type="evidence" value="ECO:0007669"/>
    <property type="project" value="UniProtKB-KW"/>
</dbReference>
<evidence type="ECO:0000313" key="1">
    <source>
        <dbReference type="Proteomes" id="UP000887574"/>
    </source>
</evidence>
<keyword evidence="1" id="KW-1185">Reference proteome</keyword>
<evidence type="ECO:0000313" key="2">
    <source>
        <dbReference type="WBParaSite" id="jg22504"/>
    </source>
</evidence>
<name>A0A915DQM8_9BILA</name>
<dbReference type="Proteomes" id="UP000887574">
    <property type="component" value="Unplaced"/>
</dbReference>
<dbReference type="PANTHER" id="PTHR15909:SF0">
    <property type="entry name" value="LARGE RIBOSOMAL SUBUNIT PROTEIN BL35M"/>
    <property type="match status" value="1"/>
</dbReference>
<organism evidence="1 2">
    <name type="scientific">Ditylenchus dipsaci</name>
    <dbReference type="NCBI Taxonomy" id="166011"/>
    <lineage>
        <taxon>Eukaryota</taxon>
        <taxon>Metazoa</taxon>
        <taxon>Ecdysozoa</taxon>
        <taxon>Nematoda</taxon>
        <taxon>Chromadorea</taxon>
        <taxon>Rhabditida</taxon>
        <taxon>Tylenchina</taxon>
        <taxon>Tylenchomorpha</taxon>
        <taxon>Sphaerularioidea</taxon>
        <taxon>Anguinidae</taxon>
        <taxon>Anguininae</taxon>
        <taxon>Ditylenchus</taxon>
    </lineage>
</organism>
<dbReference type="InterPro" id="IPR019338">
    <property type="entry name" value="Ribosomal_bL35m"/>
</dbReference>
<dbReference type="GO" id="GO:0005739">
    <property type="term" value="C:mitochondrion"/>
    <property type="evidence" value="ECO:0007669"/>
    <property type="project" value="UniProtKB-SubCell"/>
</dbReference>
<dbReference type="WBParaSite" id="jg22504">
    <property type="protein sequence ID" value="jg22504"/>
    <property type="gene ID" value="jg22504"/>
</dbReference>